<dbReference type="Proteomes" id="UP000600565">
    <property type="component" value="Unassembled WGS sequence"/>
</dbReference>
<evidence type="ECO:0000256" key="1">
    <source>
        <dbReference type="SAM" id="Phobius"/>
    </source>
</evidence>
<dbReference type="RefSeq" id="WP_191705349.1">
    <property type="nucleotide sequence ID" value="NZ_JACSPW010000025.1"/>
</dbReference>
<dbReference type="PANTHER" id="PTHR40547">
    <property type="entry name" value="SLL0298 PROTEIN"/>
    <property type="match status" value="1"/>
</dbReference>
<name>A0ABR8XSF0_9BACL</name>
<keyword evidence="1" id="KW-0472">Membrane</keyword>
<accession>A0ABR8XSF0</accession>
<feature type="transmembrane region" description="Helical" evidence="1">
    <location>
        <begin position="120"/>
        <end position="145"/>
    </location>
</feature>
<protein>
    <submittedName>
        <fullName evidence="3">DUF2062 domain-containing protein</fullName>
    </submittedName>
</protein>
<gene>
    <name evidence="3" type="ORF">H9632_17525</name>
</gene>
<evidence type="ECO:0000313" key="4">
    <source>
        <dbReference type="Proteomes" id="UP000600565"/>
    </source>
</evidence>
<feature type="domain" description="DUF2062" evidence="2">
    <location>
        <begin position="5"/>
        <end position="151"/>
    </location>
</feature>
<organism evidence="3 4">
    <name type="scientific">Solibacillus merdavium</name>
    <dbReference type="NCBI Taxonomy" id="2762218"/>
    <lineage>
        <taxon>Bacteria</taxon>
        <taxon>Bacillati</taxon>
        <taxon>Bacillota</taxon>
        <taxon>Bacilli</taxon>
        <taxon>Bacillales</taxon>
        <taxon>Caryophanaceae</taxon>
        <taxon>Solibacillus</taxon>
    </lineage>
</organism>
<dbReference type="InterPro" id="IPR018639">
    <property type="entry name" value="DUF2062"/>
</dbReference>
<proteinExistence type="predicted"/>
<keyword evidence="1" id="KW-0812">Transmembrane</keyword>
<dbReference type="Pfam" id="PF09835">
    <property type="entry name" value="DUF2062"/>
    <property type="match status" value="1"/>
</dbReference>
<feature type="transmembrane region" description="Helical" evidence="1">
    <location>
        <begin position="58"/>
        <end position="78"/>
    </location>
</feature>
<evidence type="ECO:0000313" key="3">
    <source>
        <dbReference type="EMBL" id="MBD8034864.1"/>
    </source>
</evidence>
<keyword evidence="4" id="KW-1185">Reference proteome</keyword>
<dbReference type="PANTHER" id="PTHR40547:SF1">
    <property type="entry name" value="SLL0298 PROTEIN"/>
    <property type="match status" value="1"/>
</dbReference>
<keyword evidence="1" id="KW-1133">Transmembrane helix</keyword>
<dbReference type="EMBL" id="JACSPW010000025">
    <property type="protein sequence ID" value="MBD8034864.1"/>
    <property type="molecule type" value="Genomic_DNA"/>
</dbReference>
<reference evidence="3 4" key="1">
    <citation type="submission" date="2020-08" db="EMBL/GenBank/DDBJ databases">
        <title>A Genomic Blueprint of the Chicken Gut Microbiome.</title>
        <authorList>
            <person name="Gilroy R."/>
            <person name="Ravi A."/>
            <person name="Getino M."/>
            <person name="Pursley I."/>
            <person name="Horton D.L."/>
            <person name="Alikhan N.-F."/>
            <person name="Baker D."/>
            <person name="Gharbi K."/>
            <person name="Hall N."/>
            <person name="Watson M."/>
            <person name="Adriaenssens E.M."/>
            <person name="Foster-Nyarko E."/>
            <person name="Jarju S."/>
            <person name="Secka A."/>
            <person name="Antonio M."/>
            <person name="Oren A."/>
            <person name="Chaudhuri R."/>
            <person name="La Ragione R.M."/>
            <person name="Hildebrand F."/>
            <person name="Pallen M.J."/>
        </authorList>
    </citation>
    <scope>NUCLEOTIDE SEQUENCE [LARGE SCALE GENOMIC DNA]</scope>
    <source>
        <strain evidence="3 4">Sa1YVA6</strain>
    </source>
</reference>
<comment type="caution">
    <text evidence="3">The sequence shown here is derived from an EMBL/GenBank/DDBJ whole genome shotgun (WGS) entry which is preliminary data.</text>
</comment>
<sequence length="157" mass="17615">MKITRNIKYNLIRLFRLKSGPHQVASGVTIGFIPSWLPTFGLGPILSVGMARLVKANTISALVGGVMGTFIWPLLFFLNYQVGSLLLDRNTKVNELDEVEYMDAIEQTYTGIVSSHSSGFIFLTGAMCNIVISSMFIYIMVYVIFKTNRVRILNKIR</sequence>
<evidence type="ECO:0000259" key="2">
    <source>
        <dbReference type="Pfam" id="PF09835"/>
    </source>
</evidence>